<dbReference type="OrthoDB" id="7066910at2"/>
<comment type="cofactor">
    <cofactor evidence="1">
        <name>Mg(2+)</name>
        <dbReference type="ChEBI" id="CHEBI:18420"/>
    </cofactor>
</comment>
<dbReference type="Pfam" id="PF00293">
    <property type="entry name" value="NUDIX"/>
    <property type="match status" value="1"/>
</dbReference>
<dbReference type="Gene3D" id="3.90.79.10">
    <property type="entry name" value="Nucleoside Triphosphate Pyrophosphohydrolase"/>
    <property type="match status" value="1"/>
</dbReference>
<dbReference type="PANTHER" id="PTHR12629">
    <property type="entry name" value="DIPHOSPHOINOSITOL POLYPHOSPHATE PHOSPHOHYDROLASE"/>
    <property type="match status" value="1"/>
</dbReference>
<sequence>MTIAPDFTDATKADPKVRVQVAALCHRKGPKGREVLLVTSSRGRWILPKGWPIEGKTDGEAALQEAWEEAGVRDGRVTDKPIAKFRGVKRFDDGKEVPASVRVYGVKVRGLSGKFPEGDRRERRWVSITKAAKMLADKGFRQALKAV</sequence>
<reference evidence="7" key="1">
    <citation type="submission" date="2016-11" db="EMBL/GenBank/DDBJ databases">
        <authorList>
            <person name="Varghese N."/>
            <person name="Submissions S."/>
        </authorList>
    </citation>
    <scope>NUCLEOTIDE SEQUENCE [LARGE SCALE GENOMIC DNA]</scope>
    <source>
        <strain evidence="7">DSM 29326</strain>
    </source>
</reference>
<feature type="domain" description="Nudix hydrolase" evidence="5">
    <location>
        <begin position="15"/>
        <end position="147"/>
    </location>
</feature>
<dbReference type="Proteomes" id="UP000183987">
    <property type="component" value="Unassembled WGS sequence"/>
</dbReference>
<keyword evidence="3" id="KW-0378">Hydrolase</keyword>
<evidence type="ECO:0000256" key="3">
    <source>
        <dbReference type="ARBA" id="ARBA00022801"/>
    </source>
</evidence>
<evidence type="ECO:0000256" key="2">
    <source>
        <dbReference type="ARBA" id="ARBA00022723"/>
    </source>
</evidence>
<dbReference type="InterPro" id="IPR015797">
    <property type="entry name" value="NUDIX_hydrolase-like_dom_sf"/>
</dbReference>
<dbReference type="GO" id="GO:0005737">
    <property type="term" value="C:cytoplasm"/>
    <property type="evidence" value="ECO:0007669"/>
    <property type="project" value="TreeGrafter"/>
</dbReference>
<evidence type="ECO:0000256" key="4">
    <source>
        <dbReference type="ARBA" id="ARBA00022842"/>
    </source>
</evidence>
<dbReference type="GO" id="GO:0046872">
    <property type="term" value="F:metal ion binding"/>
    <property type="evidence" value="ECO:0007669"/>
    <property type="project" value="UniProtKB-KW"/>
</dbReference>
<gene>
    <name evidence="6" type="ORF">SAMN05444339_101213</name>
</gene>
<dbReference type="AlphaFoldDB" id="A0A1M4T115"/>
<evidence type="ECO:0000313" key="7">
    <source>
        <dbReference type="Proteomes" id="UP000183987"/>
    </source>
</evidence>
<evidence type="ECO:0000259" key="5">
    <source>
        <dbReference type="PROSITE" id="PS51462"/>
    </source>
</evidence>
<dbReference type="EMBL" id="FQUE01000001">
    <property type="protein sequence ID" value="SHE38139.1"/>
    <property type="molecule type" value="Genomic_DNA"/>
</dbReference>
<name>A0A1M4T115_LOKAT</name>
<keyword evidence="4" id="KW-0460">Magnesium</keyword>
<evidence type="ECO:0000256" key="1">
    <source>
        <dbReference type="ARBA" id="ARBA00001946"/>
    </source>
</evidence>
<dbReference type="PROSITE" id="PS51462">
    <property type="entry name" value="NUDIX"/>
    <property type="match status" value="1"/>
</dbReference>
<proteinExistence type="predicted"/>
<dbReference type="PANTHER" id="PTHR12629:SF0">
    <property type="entry name" value="DIPHOSPHOINOSITOL-POLYPHOSPHATE DIPHOSPHATASE"/>
    <property type="match status" value="1"/>
</dbReference>
<evidence type="ECO:0000313" key="6">
    <source>
        <dbReference type="EMBL" id="SHE38139.1"/>
    </source>
</evidence>
<keyword evidence="2" id="KW-0479">Metal-binding</keyword>
<accession>A0A1M4T115</accession>
<dbReference type="SUPFAM" id="SSF55811">
    <property type="entry name" value="Nudix"/>
    <property type="match status" value="1"/>
</dbReference>
<dbReference type="STRING" id="366533.SAMN05444339_101213"/>
<dbReference type="InterPro" id="IPR000086">
    <property type="entry name" value="NUDIX_hydrolase_dom"/>
</dbReference>
<organism evidence="6 7">
    <name type="scientific">Loktanella atrilutea</name>
    <dbReference type="NCBI Taxonomy" id="366533"/>
    <lineage>
        <taxon>Bacteria</taxon>
        <taxon>Pseudomonadati</taxon>
        <taxon>Pseudomonadota</taxon>
        <taxon>Alphaproteobacteria</taxon>
        <taxon>Rhodobacterales</taxon>
        <taxon>Roseobacteraceae</taxon>
        <taxon>Loktanella</taxon>
    </lineage>
</organism>
<protein>
    <submittedName>
        <fullName evidence="6">8-oxo-dGTP pyrophosphatase MutT, NUDIX family</fullName>
    </submittedName>
</protein>
<dbReference type="CDD" id="cd04666">
    <property type="entry name" value="NUDIX_DIPP2_like_Nudt4"/>
    <property type="match status" value="1"/>
</dbReference>
<dbReference type="GO" id="GO:0016462">
    <property type="term" value="F:pyrophosphatase activity"/>
    <property type="evidence" value="ECO:0007669"/>
    <property type="project" value="InterPro"/>
</dbReference>
<keyword evidence="7" id="KW-1185">Reference proteome</keyword>
<dbReference type="RefSeq" id="WP_072855352.1">
    <property type="nucleotide sequence ID" value="NZ_FQUE01000001.1"/>
</dbReference>
<dbReference type="InterPro" id="IPR047198">
    <property type="entry name" value="DDP-like_NUDIX"/>
</dbReference>